<dbReference type="RefSeq" id="WP_007001272.1">
    <property type="nucleotide sequence ID" value="NZ_JH992955.1"/>
</dbReference>
<evidence type="ECO:0000259" key="2">
    <source>
        <dbReference type="Pfam" id="PF04536"/>
    </source>
</evidence>
<gene>
    <name evidence="3" type="ORF">HMPREF9233_01066</name>
</gene>
<dbReference type="AlphaFoldDB" id="K9F1G4"/>
<comment type="caution">
    <text evidence="3">The sequence shown here is derived from an EMBL/GenBank/DDBJ whole genome shotgun (WGS) entry which is preliminary data.</text>
</comment>
<name>K9F1G4_9ACTO</name>
<evidence type="ECO:0000313" key="4">
    <source>
        <dbReference type="Proteomes" id="UP000009888"/>
    </source>
</evidence>
<dbReference type="Pfam" id="PF04536">
    <property type="entry name" value="TPM_phosphatase"/>
    <property type="match status" value="1"/>
</dbReference>
<dbReference type="STRING" id="202789.GCA_001457435_01051"/>
<protein>
    <recommendedName>
        <fullName evidence="2">TPM domain-containing protein</fullName>
    </recommendedName>
</protein>
<evidence type="ECO:0000313" key="3">
    <source>
        <dbReference type="EMBL" id="EKU95305.1"/>
    </source>
</evidence>
<proteinExistence type="predicted"/>
<evidence type="ECO:0000256" key="1">
    <source>
        <dbReference type="SAM" id="MobiDB-lite"/>
    </source>
</evidence>
<dbReference type="eggNOG" id="COG1196">
    <property type="taxonomic scope" value="Bacteria"/>
</dbReference>
<feature type="domain" description="TPM" evidence="2">
    <location>
        <begin position="53"/>
        <end position="167"/>
    </location>
</feature>
<reference evidence="3 4" key="1">
    <citation type="submission" date="2012-09" db="EMBL/GenBank/DDBJ databases">
        <title>The Genome Sequence of Actinobaculum massiliae ACS-171-V-COL2.</title>
        <authorList>
            <consortium name="The Broad Institute Genome Sequencing Platform"/>
            <person name="Earl A."/>
            <person name="Ward D."/>
            <person name="Feldgarden M."/>
            <person name="Gevers D."/>
            <person name="Saerens B."/>
            <person name="Vaneechoutte M."/>
            <person name="Walker B."/>
            <person name="Young S.K."/>
            <person name="Zeng Q."/>
            <person name="Gargeya S."/>
            <person name="Fitzgerald M."/>
            <person name="Haas B."/>
            <person name="Abouelleil A."/>
            <person name="Alvarado L."/>
            <person name="Arachchi H.M."/>
            <person name="Berlin A."/>
            <person name="Chapman S.B."/>
            <person name="Goldberg J."/>
            <person name="Griggs A."/>
            <person name="Gujja S."/>
            <person name="Hansen M."/>
            <person name="Howarth C."/>
            <person name="Imamovic A."/>
            <person name="Larimer J."/>
            <person name="McCowen C."/>
            <person name="Montmayeur A."/>
            <person name="Murphy C."/>
            <person name="Neiman D."/>
            <person name="Pearson M."/>
            <person name="Priest M."/>
            <person name="Roberts A."/>
            <person name="Saif S."/>
            <person name="Shea T."/>
            <person name="Sisk P."/>
            <person name="Sykes S."/>
            <person name="Wortman J."/>
            <person name="Nusbaum C."/>
            <person name="Birren B."/>
        </authorList>
    </citation>
    <scope>NUCLEOTIDE SEQUENCE [LARGE SCALE GENOMIC DNA]</scope>
    <source>
        <strain evidence="4">ACS-171-V-Col2</strain>
    </source>
</reference>
<dbReference type="HOGENOM" id="CLU_013689_1_0_11"/>
<feature type="region of interest" description="Disordered" evidence="1">
    <location>
        <begin position="575"/>
        <end position="594"/>
    </location>
</feature>
<dbReference type="PATRIC" id="fig|883066.3.peg.1119"/>
<sequence>MRFRNVAGNIAGSVVGSVVGKVAIGAAVGATALGSLFTVSAFAEEPLSQVSTVTDSADVLSDAEESSLRNNLNSLSQTSRHTVRIIFVDSFEDRDSDSWAKVTAERSGQSADASIVAIATQTGQISLASGSKSFSLDDLENAVAGDVVAAFQSGNWAEGAQILTEKLGSNWENQNDFNPAPWLVATAACGGAGAYYVTRKRSGKKKADEELGSLAKRASSQLLAADDVVRDAAAELEFAKAEFGVGRAKEFDSALAQARQKVGQAFEIRKLLDDEVPETPAQQREMNQQILSLTEQAHELVQAQNTEFQNMRDLAGRVESRLSELSDMAGEIRGGLGAAKQQIEALSASYGEEATVTLRSYPDEIPALLDAVDGAVEQGRGMVEQGERNRAVPFARIAEEALAQATEKYNQISNAQDSFKEAEGKLVEHLKSIYSDIEDADRLARDDAEIQAEKQAAQGVISKFNRHGADPFAGIFALIDAEAKLDAALAQVRDEEETRRRNIALLTRQRERALLALRKAEDYIGEYHRLVDTDARTSLEVARNSYQNGEHAHEREPEQAAFFYDEAANHARDALSKARRDVDSARQSQSPGSSGVDWGNFLAGLIIGGMSSGGSSGSYRGWGGGFSGGSSGGGSSFSGRGLSF</sequence>
<keyword evidence="4" id="KW-1185">Reference proteome</keyword>
<dbReference type="InterPro" id="IPR007621">
    <property type="entry name" value="TPM_dom"/>
</dbReference>
<dbReference type="EMBL" id="AGWL01000005">
    <property type="protein sequence ID" value="EKU95305.1"/>
    <property type="molecule type" value="Genomic_DNA"/>
</dbReference>
<organism evidence="3 4">
    <name type="scientific">Actinobaculum massiliense ACS-171-V-Col2</name>
    <dbReference type="NCBI Taxonomy" id="883066"/>
    <lineage>
        <taxon>Bacteria</taxon>
        <taxon>Bacillati</taxon>
        <taxon>Actinomycetota</taxon>
        <taxon>Actinomycetes</taxon>
        <taxon>Actinomycetales</taxon>
        <taxon>Actinomycetaceae</taxon>
        <taxon>Actinobaculum</taxon>
    </lineage>
</organism>
<dbReference type="Gene3D" id="3.10.310.50">
    <property type="match status" value="1"/>
</dbReference>
<feature type="compositionally biased region" description="Basic and acidic residues" evidence="1">
    <location>
        <begin position="575"/>
        <end position="584"/>
    </location>
</feature>
<accession>K9F1G4</accession>
<dbReference type="Proteomes" id="UP000009888">
    <property type="component" value="Unassembled WGS sequence"/>
</dbReference>